<name>A0A5P2D8U1_STRVZ</name>
<evidence type="ECO:0000313" key="3">
    <source>
        <dbReference type="Proteomes" id="UP000325211"/>
    </source>
</evidence>
<dbReference type="Proteomes" id="UP000325211">
    <property type="component" value="Chromosome"/>
</dbReference>
<feature type="region of interest" description="Disordered" evidence="1">
    <location>
        <begin position="1"/>
        <end position="83"/>
    </location>
</feature>
<gene>
    <name evidence="2" type="ORF">DEJ50_18930</name>
</gene>
<protein>
    <submittedName>
        <fullName evidence="2">Uncharacterized protein</fullName>
    </submittedName>
</protein>
<reference evidence="2 3" key="1">
    <citation type="submission" date="2018-05" db="EMBL/GenBank/DDBJ databases">
        <title>Streptomyces venezuelae.</title>
        <authorList>
            <person name="Kim W."/>
            <person name="Lee N."/>
            <person name="Cho B.-K."/>
        </authorList>
    </citation>
    <scope>NUCLEOTIDE SEQUENCE [LARGE SCALE GENOMIC DNA]</scope>
    <source>
        <strain evidence="2 3">ATCC 21782</strain>
    </source>
</reference>
<feature type="compositionally biased region" description="Gly residues" evidence="1">
    <location>
        <begin position="73"/>
        <end position="83"/>
    </location>
</feature>
<evidence type="ECO:0000256" key="1">
    <source>
        <dbReference type="SAM" id="MobiDB-lite"/>
    </source>
</evidence>
<proteinExistence type="predicted"/>
<dbReference type="AlphaFoldDB" id="A0A5P2D8U1"/>
<dbReference type="EMBL" id="CP029190">
    <property type="protein sequence ID" value="QES49569.1"/>
    <property type="molecule type" value="Genomic_DNA"/>
</dbReference>
<sequence length="83" mass="8228">MGSRSAGAMGVPPARAKPRAWGRVGTPGRRRAPSAQRPPGPAQVLHAARPARAGVPDAHPCRPAARLPTRPGGASGGGAASGR</sequence>
<evidence type="ECO:0000313" key="2">
    <source>
        <dbReference type="EMBL" id="QES49569.1"/>
    </source>
</evidence>
<organism evidence="2 3">
    <name type="scientific">Streptomyces venezuelae</name>
    <dbReference type="NCBI Taxonomy" id="54571"/>
    <lineage>
        <taxon>Bacteria</taxon>
        <taxon>Bacillati</taxon>
        <taxon>Actinomycetota</taxon>
        <taxon>Actinomycetes</taxon>
        <taxon>Kitasatosporales</taxon>
        <taxon>Streptomycetaceae</taxon>
        <taxon>Streptomyces</taxon>
    </lineage>
</organism>
<accession>A0A5P2D8U1</accession>
<dbReference type="OrthoDB" id="8738207at2"/>